<protein>
    <submittedName>
        <fullName evidence="2">Uncharacterized protein</fullName>
    </submittedName>
</protein>
<name>A0A5E4PIA7_9COXI</name>
<organism evidence="2 3">
    <name type="scientific">Aquicella siphonis</name>
    <dbReference type="NCBI Taxonomy" id="254247"/>
    <lineage>
        <taxon>Bacteria</taxon>
        <taxon>Pseudomonadati</taxon>
        <taxon>Pseudomonadota</taxon>
        <taxon>Gammaproteobacteria</taxon>
        <taxon>Legionellales</taxon>
        <taxon>Coxiellaceae</taxon>
        <taxon>Aquicella</taxon>
    </lineage>
</organism>
<evidence type="ECO:0000256" key="1">
    <source>
        <dbReference type="SAM" id="MobiDB-lite"/>
    </source>
</evidence>
<feature type="region of interest" description="Disordered" evidence="1">
    <location>
        <begin position="1"/>
        <end position="36"/>
    </location>
</feature>
<feature type="compositionally biased region" description="Polar residues" evidence="1">
    <location>
        <begin position="9"/>
        <end position="23"/>
    </location>
</feature>
<evidence type="ECO:0000313" key="2">
    <source>
        <dbReference type="EMBL" id="VVC76112.1"/>
    </source>
</evidence>
<dbReference type="Proteomes" id="UP000324194">
    <property type="component" value="Chromosome 1"/>
</dbReference>
<sequence length="75" mass="8279">MSGPRLFRQSANPNSGAAKSPAQNRFEPAKSCATQASSQNAYRTLFQVISDNINPRPDQMYEPVMPAFKAYIASR</sequence>
<reference evidence="2 3" key="1">
    <citation type="submission" date="2019-08" db="EMBL/GenBank/DDBJ databases">
        <authorList>
            <person name="Guy L."/>
        </authorList>
    </citation>
    <scope>NUCLEOTIDE SEQUENCE [LARGE SCALE GENOMIC DNA]</scope>
    <source>
        <strain evidence="2 3">SGT-108</strain>
    </source>
</reference>
<dbReference type="AlphaFoldDB" id="A0A5E4PIA7"/>
<proteinExistence type="predicted"/>
<evidence type="ECO:0000313" key="3">
    <source>
        <dbReference type="Proteomes" id="UP000324194"/>
    </source>
</evidence>
<dbReference type="EMBL" id="LR699119">
    <property type="protein sequence ID" value="VVC76112.1"/>
    <property type="molecule type" value="Genomic_DNA"/>
</dbReference>
<dbReference type="RefSeq" id="WP_148339358.1">
    <property type="nucleotide sequence ID" value="NZ_LR699119.1"/>
</dbReference>
<gene>
    <name evidence="2" type="ORF">AQUSIP_14170</name>
</gene>
<dbReference type="KEGG" id="asip:AQUSIP_14170"/>
<keyword evidence="3" id="KW-1185">Reference proteome</keyword>
<accession>A0A5E4PIA7</accession>